<organism evidence="2 3">
    <name type="scientific">Rhynchosporium agropyri</name>
    <dbReference type="NCBI Taxonomy" id="914238"/>
    <lineage>
        <taxon>Eukaryota</taxon>
        <taxon>Fungi</taxon>
        <taxon>Dikarya</taxon>
        <taxon>Ascomycota</taxon>
        <taxon>Pezizomycotina</taxon>
        <taxon>Leotiomycetes</taxon>
        <taxon>Helotiales</taxon>
        <taxon>Ploettnerulaceae</taxon>
        <taxon>Rhynchosporium</taxon>
    </lineage>
</organism>
<protein>
    <recommendedName>
        <fullName evidence="4">EamA domain-containing protein</fullName>
    </recommendedName>
</protein>
<keyword evidence="1" id="KW-0812">Transmembrane</keyword>
<keyword evidence="1" id="KW-0472">Membrane</keyword>
<keyword evidence="1" id="KW-1133">Transmembrane helix</keyword>
<evidence type="ECO:0000313" key="2">
    <source>
        <dbReference type="EMBL" id="CZS95664.1"/>
    </source>
</evidence>
<feature type="transmembrane region" description="Helical" evidence="1">
    <location>
        <begin position="56"/>
        <end position="78"/>
    </location>
</feature>
<dbReference type="EMBL" id="FJUX01000023">
    <property type="protein sequence ID" value="CZS95664.1"/>
    <property type="molecule type" value="Genomic_DNA"/>
</dbReference>
<dbReference type="Proteomes" id="UP000178912">
    <property type="component" value="Unassembled WGS sequence"/>
</dbReference>
<reference evidence="3" key="1">
    <citation type="submission" date="2016-03" db="EMBL/GenBank/DDBJ databases">
        <authorList>
            <person name="Guldener U."/>
        </authorList>
    </citation>
    <scope>NUCLEOTIDE SEQUENCE [LARGE SCALE GENOMIC DNA]</scope>
    <source>
        <strain evidence="3">04CH-RAC-A.6.1</strain>
    </source>
</reference>
<feature type="transmembrane region" description="Helical" evidence="1">
    <location>
        <begin position="90"/>
        <end position="113"/>
    </location>
</feature>
<gene>
    <name evidence="2" type="ORF">RAG0_05253</name>
</gene>
<evidence type="ECO:0008006" key="4">
    <source>
        <dbReference type="Google" id="ProtNLM"/>
    </source>
</evidence>
<dbReference type="SUPFAM" id="SSF103481">
    <property type="entry name" value="Multidrug resistance efflux transporter EmrE"/>
    <property type="match status" value="1"/>
</dbReference>
<evidence type="ECO:0000313" key="3">
    <source>
        <dbReference type="Proteomes" id="UP000178912"/>
    </source>
</evidence>
<dbReference type="AlphaFoldDB" id="A0A1E1KFX0"/>
<sequence length="158" mass="17280">MEKYDVPETRHRADLVFMLAAEAFNALMNVSTRLLETGRSRLGPLPSQTISDIRALGGFMDVFAFVIFLSEATAITFLTPFGTSALCYLILGETFTSAELCACIVSFLGALLATRPSLAFFPKEFPSFKIEKQDVENTEAHTNRDLALVVGFIGVLSS</sequence>
<accession>A0A1E1KFX0</accession>
<keyword evidence="3" id="KW-1185">Reference proteome</keyword>
<name>A0A1E1KFX0_9HELO</name>
<proteinExistence type="predicted"/>
<evidence type="ECO:0000256" key="1">
    <source>
        <dbReference type="SAM" id="Phobius"/>
    </source>
</evidence>
<dbReference type="InterPro" id="IPR037185">
    <property type="entry name" value="EmrE-like"/>
</dbReference>